<proteinExistence type="predicted"/>
<keyword evidence="2" id="KW-0812">Transmembrane</keyword>
<keyword evidence="2" id="KW-1133">Transmembrane helix</keyword>
<dbReference type="SUPFAM" id="SSF56112">
    <property type="entry name" value="Protein kinase-like (PK-like)"/>
    <property type="match status" value="1"/>
</dbReference>
<accession>A0ABM8YTY6</accession>
<feature type="transmembrane region" description="Helical" evidence="2">
    <location>
        <begin position="314"/>
        <end position="334"/>
    </location>
</feature>
<evidence type="ECO:0000256" key="2">
    <source>
        <dbReference type="SAM" id="Phobius"/>
    </source>
</evidence>
<dbReference type="EC" id="2.7.11.1" evidence="4"/>
<evidence type="ECO:0000256" key="1">
    <source>
        <dbReference type="PROSITE-ProRule" id="PRU10141"/>
    </source>
</evidence>
<name>A0ABM8YTY6_9BACI</name>
<keyword evidence="2" id="KW-0472">Membrane</keyword>
<gene>
    <name evidence="4" type="primary">yabT</name>
    <name evidence="4" type="ORF">BACCIP111883_04240</name>
</gene>
<dbReference type="PANTHER" id="PTHR44167:SF24">
    <property type="entry name" value="SERINE_THREONINE-PROTEIN KINASE CHK2"/>
    <property type="match status" value="1"/>
</dbReference>
<dbReference type="PROSITE" id="PS50011">
    <property type="entry name" value="PROTEIN_KINASE_DOM"/>
    <property type="match status" value="1"/>
</dbReference>
<dbReference type="InterPro" id="IPR017441">
    <property type="entry name" value="Protein_kinase_ATP_BS"/>
</dbReference>
<keyword evidence="1" id="KW-0547">Nucleotide-binding</keyword>
<keyword evidence="4" id="KW-0418">Kinase</keyword>
<dbReference type="PANTHER" id="PTHR44167">
    <property type="entry name" value="OVARIAN-SPECIFIC SERINE/THREONINE-PROTEIN KINASE LOK-RELATED"/>
    <property type="match status" value="1"/>
</dbReference>
<sequence length="338" mass="38117">MMNNTMKNPVGNLPKGTVIIGKWHKHKYTILKTLGYGATGYVYLTEGPNGFAALKISENSMSITSEVNVLRHFSKVRGFSLGPSLLDVDDWENGRVGTGRFSFYVMEYLKGHALHIFIQGRGMEWTGILILQLLTDLQTLHQEGWVFGDLKPDNLIVTESPPKIRLLDVGGTTLQGRAIKEFTEFFDRGYWGLGSRKADASYDLFAVAMIMIHICYPKQFQKTGEGGLHQLNEYIRKNAWLNKHESVLVRALKGNYQSALEMKMDMLGLMSKRQDNPALKQKYTPPPTNNRSTKAKVATNVHVPQNKQGSTKKGWTETAVLLSAILLAYFFYLYGQIM</sequence>
<keyword evidence="1" id="KW-0067">ATP-binding</keyword>
<dbReference type="InterPro" id="IPR011009">
    <property type="entry name" value="Kinase-like_dom_sf"/>
</dbReference>
<dbReference type="Proteomes" id="UP000789833">
    <property type="component" value="Unassembled WGS sequence"/>
</dbReference>
<dbReference type="GO" id="GO:0004674">
    <property type="term" value="F:protein serine/threonine kinase activity"/>
    <property type="evidence" value="ECO:0007669"/>
    <property type="project" value="UniProtKB-EC"/>
</dbReference>
<organism evidence="4 5">
    <name type="scientific">Sutcliffiella rhizosphaerae</name>
    <dbReference type="NCBI Taxonomy" id="2880967"/>
    <lineage>
        <taxon>Bacteria</taxon>
        <taxon>Bacillati</taxon>
        <taxon>Bacillota</taxon>
        <taxon>Bacilli</taxon>
        <taxon>Bacillales</taxon>
        <taxon>Bacillaceae</taxon>
        <taxon>Sutcliffiella</taxon>
    </lineage>
</organism>
<protein>
    <submittedName>
        <fullName evidence="4">Serine/threonine-protein kinase YabT</fullName>
        <ecNumber evidence="4">2.7.11.1</ecNumber>
    </submittedName>
</protein>
<dbReference type="SMART" id="SM00220">
    <property type="entry name" value="S_TKc"/>
    <property type="match status" value="1"/>
</dbReference>
<feature type="domain" description="Protein kinase" evidence="3">
    <location>
        <begin position="28"/>
        <end position="279"/>
    </location>
</feature>
<reference evidence="4 5" key="1">
    <citation type="submission" date="2021-10" db="EMBL/GenBank/DDBJ databases">
        <authorList>
            <person name="Criscuolo A."/>
        </authorList>
    </citation>
    <scope>NUCLEOTIDE SEQUENCE [LARGE SCALE GENOMIC DNA]</scope>
    <source>
        <strain evidence="5">CIP 111883</strain>
    </source>
</reference>
<evidence type="ECO:0000259" key="3">
    <source>
        <dbReference type="PROSITE" id="PS50011"/>
    </source>
</evidence>
<comment type="caution">
    <text evidence="4">The sequence shown here is derived from an EMBL/GenBank/DDBJ whole genome shotgun (WGS) entry which is preliminary data.</text>
</comment>
<evidence type="ECO:0000313" key="5">
    <source>
        <dbReference type="Proteomes" id="UP000789833"/>
    </source>
</evidence>
<dbReference type="Pfam" id="PF00069">
    <property type="entry name" value="Pkinase"/>
    <property type="match status" value="1"/>
</dbReference>
<feature type="binding site" evidence="1">
    <location>
        <position position="55"/>
    </location>
    <ligand>
        <name>ATP</name>
        <dbReference type="ChEBI" id="CHEBI:30616"/>
    </ligand>
</feature>
<dbReference type="EMBL" id="CAKJTJ010000047">
    <property type="protein sequence ID" value="CAG9623429.1"/>
    <property type="molecule type" value="Genomic_DNA"/>
</dbReference>
<dbReference type="PROSITE" id="PS00107">
    <property type="entry name" value="PROTEIN_KINASE_ATP"/>
    <property type="match status" value="1"/>
</dbReference>
<keyword evidence="5" id="KW-1185">Reference proteome</keyword>
<dbReference type="Gene3D" id="1.10.510.10">
    <property type="entry name" value="Transferase(Phosphotransferase) domain 1"/>
    <property type="match status" value="1"/>
</dbReference>
<dbReference type="InterPro" id="IPR000719">
    <property type="entry name" value="Prot_kinase_dom"/>
</dbReference>
<dbReference type="RefSeq" id="WP_230504859.1">
    <property type="nucleotide sequence ID" value="NZ_CAKJTJ010000047.1"/>
</dbReference>
<keyword evidence="4" id="KW-0808">Transferase</keyword>
<evidence type="ECO:0000313" key="4">
    <source>
        <dbReference type="EMBL" id="CAG9623429.1"/>
    </source>
</evidence>